<protein>
    <submittedName>
        <fullName evidence="6">Uncharacterized protein</fullName>
    </submittedName>
</protein>
<comment type="caution">
    <text evidence="6">The sequence shown here is derived from an EMBL/GenBank/DDBJ whole genome shotgun (WGS) entry which is preliminary data.</text>
</comment>
<evidence type="ECO:0000313" key="6">
    <source>
        <dbReference type="EMBL" id="VEL23907.1"/>
    </source>
</evidence>
<evidence type="ECO:0000256" key="1">
    <source>
        <dbReference type="ARBA" id="ARBA00004141"/>
    </source>
</evidence>
<name>A0A3S5AML1_9PLAT</name>
<proteinExistence type="inferred from homology"/>
<dbReference type="InterPro" id="IPR006214">
    <property type="entry name" value="Bax_inhibitor_1-related"/>
</dbReference>
<sequence length="163" mass="17035">MLVCTIGAQLACRALPYPSNGISVKHAVWALYSASLGATLAPLLVVAGSAVFIQASIYTGAIVTGLSVAAASAPSDKFLSWGGPLSIGLGVVFASSLGSIFLSPASRLGFGLHSLALYGGLAVFSGLLLYDTQAVIRRAEQHPQYYPYDHMAIQPRHFDPINK</sequence>
<evidence type="ECO:0000256" key="2">
    <source>
        <dbReference type="ARBA" id="ARBA00022692"/>
    </source>
</evidence>
<dbReference type="Proteomes" id="UP000784294">
    <property type="component" value="Unassembled WGS sequence"/>
</dbReference>
<gene>
    <name evidence="6" type="ORF">PXEA_LOCUS17347</name>
</gene>
<keyword evidence="2 5" id="KW-0812">Transmembrane</keyword>
<keyword evidence="3 5" id="KW-1133">Transmembrane helix</keyword>
<dbReference type="Pfam" id="PF01027">
    <property type="entry name" value="Bax1-I"/>
    <property type="match status" value="1"/>
</dbReference>
<feature type="transmembrane region" description="Helical" evidence="5">
    <location>
        <begin position="38"/>
        <end position="66"/>
    </location>
</feature>
<comment type="subcellular location">
    <subcellularLocation>
        <location evidence="1">Membrane</location>
        <topology evidence="1">Multi-pass membrane protein</topology>
    </subcellularLocation>
</comment>
<evidence type="ECO:0000256" key="4">
    <source>
        <dbReference type="ARBA" id="ARBA00023136"/>
    </source>
</evidence>
<dbReference type="GO" id="GO:0005743">
    <property type="term" value="C:mitochondrial inner membrane"/>
    <property type="evidence" value="ECO:0007669"/>
    <property type="project" value="TreeGrafter"/>
</dbReference>
<dbReference type="PANTHER" id="PTHR23291">
    <property type="entry name" value="BAX INHIBITOR-RELATED"/>
    <property type="match status" value="1"/>
</dbReference>
<evidence type="ECO:0000256" key="5">
    <source>
        <dbReference type="RuleBase" id="RU004379"/>
    </source>
</evidence>
<accession>A0A3S5AML1</accession>
<evidence type="ECO:0000313" key="7">
    <source>
        <dbReference type="Proteomes" id="UP000784294"/>
    </source>
</evidence>
<keyword evidence="7" id="KW-1185">Reference proteome</keyword>
<dbReference type="AlphaFoldDB" id="A0A3S5AML1"/>
<feature type="transmembrane region" description="Helical" evidence="5">
    <location>
        <begin position="78"/>
        <end position="102"/>
    </location>
</feature>
<dbReference type="PANTHER" id="PTHR23291:SF112">
    <property type="entry name" value="GROWTH HORMONE-INDUCIBLE TRANSMEMBRANE PROTEIN"/>
    <property type="match status" value="1"/>
</dbReference>
<reference evidence="6" key="1">
    <citation type="submission" date="2018-11" db="EMBL/GenBank/DDBJ databases">
        <authorList>
            <consortium name="Pathogen Informatics"/>
        </authorList>
    </citation>
    <scope>NUCLEOTIDE SEQUENCE</scope>
</reference>
<comment type="similarity">
    <text evidence="5">Belongs to the BI1 family.</text>
</comment>
<evidence type="ECO:0000256" key="3">
    <source>
        <dbReference type="ARBA" id="ARBA00022989"/>
    </source>
</evidence>
<dbReference type="OrthoDB" id="6285520at2759"/>
<organism evidence="6 7">
    <name type="scientific">Protopolystoma xenopodis</name>
    <dbReference type="NCBI Taxonomy" id="117903"/>
    <lineage>
        <taxon>Eukaryota</taxon>
        <taxon>Metazoa</taxon>
        <taxon>Spiralia</taxon>
        <taxon>Lophotrochozoa</taxon>
        <taxon>Platyhelminthes</taxon>
        <taxon>Monogenea</taxon>
        <taxon>Polyopisthocotylea</taxon>
        <taxon>Polystomatidea</taxon>
        <taxon>Polystomatidae</taxon>
        <taxon>Protopolystoma</taxon>
    </lineage>
</organism>
<dbReference type="EMBL" id="CAAALY010064732">
    <property type="protein sequence ID" value="VEL23907.1"/>
    <property type="molecule type" value="Genomic_DNA"/>
</dbReference>
<feature type="transmembrane region" description="Helical" evidence="5">
    <location>
        <begin position="108"/>
        <end position="130"/>
    </location>
</feature>
<comment type="caution">
    <text evidence="5">Lacks conserved residue(s) required for the propagation of feature annotation.</text>
</comment>
<keyword evidence="4 5" id="KW-0472">Membrane</keyword>